<protein>
    <recommendedName>
        <fullName evidence="2">F5/8 type C domain-containing protein</fullName>
    </recommendedName>
</protein>
<dbReference type="EMBL" id="LAZR01009187">
    <property type="protein sequence ID" value="KKM74144.1"/>
    <property type="molecule type" value="Genomic_DNA"/>
</dbReference>
<name>A0A0F9JWE5_9ZZZZ</name>
<dbReference type="Gene3D" id="2.60.120.260">
    <property type="entry name" value="Galactose-binding domain-like"/>
    <property type="match status" value="1"/>
</dbReference>
<evidence type="ECO:0000313" key="1">
    <source>
        <dbReference type="EMBL" id="KKM74144.1"/>
    </source>
</evidence>
<comment type="caution">
    <text evidence="1">The sequence shown here is derived from an EMBL/GenBank/DDBJ whole genome shotgun (WGS) entry which is preliminary data.</text>
</comment>
<gene>
    <name evidence="1" type="ORF">LCGC14_1403340</name>
</gene>
<reference evidence="1" key="1">
    <citation type="journal article" date="2015" name="Nature">
        <title>Complex archaea that bridge the gap between prokaryotes and eukaryotes.</title>
        <authorList>
            <person name="Spang A."/>
            <person name="Saw J.H."/>
            <person name="Jorgensen S.L."/>
            <person name="Zaremba-Niedzwiedzka K."/>
            <person name="Martijn J."/>
            <person name="Lind A.E."/>
            <person name="van Eijk R."/>
            <person name="Schleper C."/>
            <person name="Guy L."/>
            <person name="Ettema T.J."/>
        </authorList>
    </citation>
    <scope>NUCLEOTIDE SEQUENCE</scope>
</reference>
<evidence type="ECO:0008006" key="2">
    <source>
        <dbReference type="Google" id="ProtNLM"/>
    </source>
</evidence>
<sequence length="611" mass="66129">MAEDNEPILLTFGGGIDARKSPLDVNPSDCVDGDNFDLDTQFNVLRRRLSLGTVATAPNGERINGLAQLIKQDATTSTLVQAGGTIYEWDGTETGFTPVGTVSPAARLRGPIDSNYTLDEFVIITDITKTETVKQWDGTTFKDFTHNLGVNFFAKYVIIENERAIFWNVKTGTTDTPHIILASKVSDSSILTVTDRPSTAMGADDPFFIPTPDLLPLNGVVKAFGEIIFSTQRGRLWVLKHNASFTASDSTGVLWSIEDLYAGISAAGDEAMVNSGNDVIIGVQGRIESLSGILAFGDVETNDLSMPIQPLIKNTASWILLYDPLKQRVFCWPNDDDVAHVLHKSLLRGGRELDPERSPWSRWSTSLVGGFQPTAVGAFFDPASDVPLDSTLSSGSSQWSFPGIFFGIQGGGIQRESGIAGDTTSNACATGKSSVNPTMTSNTTPSGIVNASSANAAQFAAFNNRDVEDTPVSFWVSKTSVQGFDLPHWIEYDFDTTEKVVKQYKLIVGFDSGLPLARTPYSWTFEGTNFSSGGLGINYTGLHSQTGFVAWENEAPAGVGERTFTISNNTLYQFYRLRVTATYGSAIIGYTGLDEGLDNQTRIFTLTLIGC</sequence>
<dbReference type="SUPFAM" id="SSF49785">
    <property type="entry name" value="Galactose-binding domain-like"/>
    <property type="match status" value="1"/>
</dbReference>
<dbReference type="InterPro" id="IPR008979">
    <property type="entry name" value="Galactose-bd-like_sf"/>
</dbReference>
<accession>A0A0F9JWE5</accession>
<dbReference type="AlphaFoldDB" id="A0A0F9JWE5"/>
<proteinExistence type="predicted"/>
<organism evidence="1">
    <name type="scientific">marine sediment metagenome</name>
    <dbReference type="NCBI Taxonomy" id="412755"/>
    <lineage>
        <taxon>unclassified sequences</taxon>
        <taxon>metagenomes</taxon>
        <taxon>ecological metagenomes</taxon>
    </lineage>
</organism>